<organism evidence="2 3">
    <name type="scientific">Pseudomonas benzenivorans</name>
    <dbReference type="NCBI Taxonomy" id="556533"/>
    <lineage>
        <taxon>Bacteria</taxon>
        <taxon>Pseudomonadati</taxon>
        <taxon>Pseudomonadota</taxon>
        <taxon>Gammaproteobacteria</taxon>
        <taxon>Pseudomonadales</taxon>
        <taxon>Pseudomonadaceae</taxon>
        <taxon>Pseudomonas</taxon>
    </lineage>
</organism>
<dbReference type="EMBL" id="CP073346">
    <property type="protein sequence ID" value="UTW07487.1"/>
    <property type="molecule type" value="Genomic_DNA"/>
</dbReference>
<feature type="domain" description="Formyl transferase N-terminal" evidence="1">
    <location>
        <begin position="37"/>
        <end position="138"/>
    </location>
</feature>
<dbReference type="SUPFAM" id="SSF53328">
    <property type="entry name" value="Formyltransferase"/>
    <property type="match status" value="1"/>
</dbReference>
<reference evidence="2" key="1">
    <citation type="submission" date="2021-04" db="EMBL/GenBank/DDBJ databases">
        <title>Oceanospirillales bacteria with DddD are important DMSP degraders in coastal seawater.</title>
        <authorList>
            <person name="Liu J."/>
        </authorList>
    </citation>
    <scope>NUCLEOTIDE SEQUENCE</scope>
    <source>
        <strain evidence="2">D13-4</strain>
    </source>
</reference>
<dbReference type="Gene3D" id="3.40.50.12230">
    <property type="match status" value="1"/>
</dbReference>
<dbReference type="Proteomes" id="UP001059672">
    <property type="component" value="Chromosome"/>
</dbReference>
<protein>
    <submittedName>
        <fullName evidence="2">UDP-glucuronic acid dehydrogenase</fullName>
    </submittedName>
</protein>
<gene>
    <name evidence="2" type="ORF">KDW96_20455</name>
</gene>
<keyword evidence="3" id="KW-1185">Reference proteome</keyword>
<dbReference type="InterPro" id="IPR036477">
    <property type="entry name" value="Formyl_transf_N_sf"/>
</dbReference>
<sequence>MRISFLCSDKLHPVNEHLCCWIGQQQDKHQIELVRKKSELSGGDILFLISCSEIVGAAERAAYRASLVLHASDLPSGRGWSPHIWQIIAGAEEITLSLLEAEDRVDSGRIWKKLKFPVPQHALWSEINERLFDAEIELIDFAVSEFDNIVPVEQDPNIEPTYYPRRSPTDSQLDPTQSIVNQFDRIRVCDPNRFPAFFELHGKKYKITLEKISD</sequence>
<dbReference type="Pfam" id="PF00551">
    <property type="entry name" value="Formyl_trans_N"/>
    <property type="match status" value="1"/>
</dbReference>
<dbReference type="RefSeq" id="WP_255838071.1">
    <property type="nucleotide sequence ID" value="NZ_CP073346.1"/>
</dbReference>
<evidence type="ECO:0000313" key="3">
    <source>
        <dbReference type="Proteomes" id="UP001059672"/>
    </source>
</evidence>
<name>A0ABY5H7W3_9PSED</name>
<dbReference type="InterPro" id="IPR002376">
    <property type="entry name" value="Formyl_transf_N"/>
</dbReference>
<proteinExistence type="predicted"/>
<evidence type="ECO:0000259" key="1">
    <source>
        <dbReference type="Pfam" id="PF00551"/>
    </source>
</evidence>
<accession>A0ABY5H7W3</accession>
<evidence type="ECO:0000313" key="2">
    <source>
        <dbReference type="EMBL" id="UTW07487.1"/>
    </source>
</evidence>